<feature type="transmembrane region" description="Helical" evidence="1">
    <location>
        <begin position="140"/>
        <end position="161"/>
    </location>
</feature>
<evidence type="ECO:0000313" key="5">
    <source>
        <dbReference type="Proteomes" id="UP000287388"/>
    </source>
</evidence>
<sequence length="292" mass="30933">MIAHRLSPFFALALAALTFWLLVSAPGVVEPEFAGTIYGVFALLVAVVFGLIFIGLHFTTAGSITYWSASSPPDQVGRVGVMIGATLAIHLGLSWFLELLGRANETSAIVGLLCWTLVPATFLALGLVRWPVRLTRASRLRLSLASVAAFGFAIGVSYLKFANAPPDSEILTVGDLVLHGPVLLVAAAAEEVVFRVLLLTALLDLTRSRFHAVFVSSVVFGLGHAPLALIQPVALGDWTLLQHSAQAYAPHLLLQVLGGLALGSVWLRTGSLGLVVVTHAIMNVGPVLPFDF</sequence>
<reference evidence="3 5" key="1">
    <citation type="submission" date="2019-01" db="EMBL/GenBank/DDBJ databases">
        <title>Brevundimonas diminuta Genome sequencing and assembly.</title>
        <authorList>
            <person name="Chen H."/>
        </authorList>
    </citation>
    <scope>NUCLEOTIDE SEQUENCE [LARGE SCALE GENOMIC DNA]</scope>
    <source>
        <strain evidence="3">ATCC</strain>
        <strain evidence="5">ATCC(B) 19146</strain>
    </source>
</reference>
<dbReference type="EMBL" id="CP035093">
    <property type="protein sequence ID" value="QAT13622.1"/>
    <property type="molecule type" value="Genomic_DNA"/>
</dbReference>
<dbReference type="RefSeq" id="WP_128719213.1">
    <property type="nucleotide sequence ID" value="NZ_BJNC01000001.1"/>
</dbReference>
<keyword evidence="6" id="KW-1185">Reference proteome</keyword>
<keyword evidence="3" id="KW-0482">Metalloprotease</keyword>
<keyword evidence="1" id="KW-0472">Membrane</keyword>
<dbReference type="GO" id="GO:0006508">
    <property type="term" value="P:proteolysis"/>
    <property type="evidence" value="ECO:0007669"/>
    <property type="project" value="UniProtKB-KW"/>
</dbReference>
<accession>A0A410NUS4</accession>
<feature type="domain" description="CAAX prenyl protease 2/Lysostaphin resistance protein A-like" evidence="2">
    <location>
        <begin position="181"/>
        <end position="284"/>
    </location>
</feature>
<keyword evidence="3" id="KW-0378">Hydrolase</keyword>
<dbReference type="Proteomes" id="UP000596117">
    <property type="component" value="Chromosome"/>
</dbReference>
<organism evidence="3 5">
    <name type="scientific">Brevundimonas diminuta</name>
    <name type="common">Pseudomonas diminuta</name>
    <dbReference type="NCBI Taxonomy" id="293"/>
    <lineage>
        <taxon>Bacteria</taxon>
        <taxon>Pseudomonadati</taxon>
        <taxon>Pseudomonadota</taxon>
        <taxon>Alphaproteobacteria</taxon>
        <taxon>Caulobacterales</taxon>
        <taxon>Caulobacteraceae</taxon>
        <taxon>Brevundimonas</taxon>
    </lineage>
</organism>
<dbReference type="GO" id="GO:0008237">
    <property type="term" value="F:metallopeptidase activity"/>
    <property type="evidence" value="ECO:0007669"/>
    <property type="project" value="UniProtKB-KW"/>
</dbReference>
<feature type="transmembrane region" description="Helical" evidence="1">
    <location>
        <begin position="37"/>
        <end position="58"/>
    </location>
</feature>
<protein>
    <submittedName>
        <fullName evidence="3">CPBP family intramembrane metalloprotease</fullName>
    </submittedName>
</protein>
<dbReference type="AlphaFoldDB" id="A0A410NUS4"/>
<evidence type="ECO:0000313" key="3">
    <source>
        <dbReference type="EMBL" id="QAT13622.1"/>
    </source>
</evidence>
<name>A0A410NUS4_BREDI</name>
<evidence type="ECO:0000256" key="1">
    <source>
        <dbReference type="SAM" id="Phobius"/>
    </source>
</evidence>
<feature type="transmembrane region" description="Helical" evidence="1">
    <location>
        <begin position="247"/>
        <end position="267"/>
    </location>
</feature>
<feature type="transmembrane region" description="Helical" evidence="1">
    <location>
        <begin position="79"/>
        <end position="97"/>
    </location>
</feature>
<dbReference type="Pfam" id="PF02517">
    <property type="entry name" value="Rce1-like"/>
    <property type="match status" value="1"/>
</dbReference>
<feature type="transmembrane region" description="Helical" evidence="1">
    <location>
        <begin position="181"/>
        <end position="203"/>
    </location>
</feature>
<evidence type="ECO:0000313" key="4">
    <source>
        <dbReference type="EMBL" id="QQB89013.1"/>
    </source>
</evidence>
<dbReference type="GO" id="GO:0080120">
    <property type="term" value="P:CAAX-box protein maturation"/>
    <property type="evidence" value="ECO:0007669"/>
    <property type="project" value="UniProtKB-ARBA"/>
</dbReference>
<feature type="transmembrane region" description="Helical" evidence="1">
    <location>
        <begin position="272"/>
        <end position="290"/>
    </location>
</feature>
<gene>
    <name evidence="3" type="ORF">EQG53_04180</name>
    <name evidence="4" type="ORF">I6H83_00750</name>
</gene>
<evidence type="ECO:0000259" key="2">
    <source>
        <dbReference type="Pfam" id="PF02517"/>
    </source>
</evidence>
<feature type="transmembrane region" description="Helical" evidence="1">
    <location>
        <begin position="109"/>
        <end position="128"/>
    </location>
</feature>
<keyword evidence="1" id="KW-1133">Transmembrane helix</keyword>
<keyword evidence="1" id="KW-0812">Transmembrane</keyword>
<proteinExistence type="predicted"/>
<dbReference type="InterPro" id="IPR003675">
    <property type="entry name" value="Rce1/LyrA-like_dom"/>
</dbReference>
<feature type="transmembrane region" description="Helical" evidence="1">
    <location>
        <begin position="210"/>
        <end position="235"/>
    </location>
</feature>
<dbReference type="Proteomes" id="UP000287388">
    <property type="component" value="Chromosome"/>
</dbReference>
<dbReference type="GO" id="GO:0004175">
    <property type="term" value="F:endopeptidase activity"/>
    <property type="evidence" value="ECO:0007669"/>
    <property type="project" value="UniProtKB-ARBA"/>
</dbReference>
<dbReference type="KEGG" id="bdm:EQG53_04180"/>
<keyword evidence="3" id="KW-0645">Protease</keyword>
<dbReference type="EMBL" id="CP066026">
    <property type="protein sequence ID" value="QQB89013.1"/>
    <property type="molecule type" value="Genomic_DNA"/>
</dbReference>
<reference evidence="4 6" key="2">
    <citation type="submission" date="2020-12" db="EMBL/GenBank/DDBJ databases">
        <title>FDA dAtabase for Regulatory Grade micrObial Sequences (FDA-ARGOS): Supporting development and validation of Infectious Disease Dx tests.</title>
        <authorList>
            <person name="Kerrigan L."/>
            <person name="Long C."/>
            <person name="Tallon L."/>
            <person name="Sadzewicz L."/>
            <person name="Zhao X."/>
            <person name="Boylan J."/>
            <person name="Ott S."/>
            <person name="Bowen H."/>
            <person name="Vavikolanu K."/>
            <person name="Mehta A."/>
            <person name="Aluvathingal J."/>
            <person name="Nadendla S."/>
            <person name="Yan Y."/>
            <person name="Sichtig H."/>
        </authorList>
    </citation>
    <scope>NUCLEOTIDE SEQUENCE [LARGE SCALE GENOMIC DNA]</scope>
    <source>
        <strain evidence="4 6">FDAARGOS_1026</strain>
    </source>
</reference>
<evidence type="ECO:0000313" key="6">
    <source>
        <dbReference type="Proteomes" id="UP000596117"/>
    </source>
</evidence>